<evidence type="ECO:0000313" key="2">
    <source>
        <dbReference type="Proteomes" id="UP000000582"/>
    </source>
</evidence>
<keyword evidence="2" id="KW-1185">Reference proteome</keyword>
<protein>
    <submittedName>
        <fullName evidence="1">Uncharacterized protein</fullName>
    </submittedName>
</protein>
<proteinExistence type="predicted"/>
<reference evidence="2" key="1">
    <citation type="journal article" date="2003" name="Appl. Microbiol. Biotechnol.">
        <title>The Corynebacterium glutamicum genome: features and impacts on biotechnological processes.</title>
        <authorList>
            <person name="Ikeda M."/>
            <person name="Nakagawa S."/>
        </authorList>
    </citation>
    <scope>NUCLEOTIDE SEQUENCE [LARGE SCALE GENOMIC DNA]</scope>
    <source>
        <strain evidence="2">ATCC 13032 / DSM 20300 / BCRC 11384 / JCM 1318 / LMG 3730 / NCIMB 10025</strain>
    </source>
</reference>
<name>Q8NTF1_CORGL</name>
<evidence type="ECO:0000313" key="1">
    <source>
        <dbReference type="EMBL" id="BAB97749.1"/>
    </source>
</evidence>
<dbReference type="EMBL" id="BA000036">
    <property type="protein sequence ID" value="BAB97749.1"/>
    <property type="molecule type" value="Genomic_DNA"/>
</dbReference>
<accession>Q8NTF1</accession>
<dbReference type="KEGG" id="cgl:Cgl0356"/>
<sequence length="45" mass="5481">MTWKNYFTQWQKRGLVMLWATDDDYVALDLTWLFYQDMIAAYGNP</sequence>
<dbReference type="STRING" id="196627.cg0427"/>
<gene>
    <name evidence="1" type="ordered locus">Cgl0356</name>
</gene>
<organism evidence="1 2">
    <name type="scientific">Corynebacterium glutamicum (strain ATCC 13032 / DSM 20300 / JCM 1318 / BCRC 11384 / CCUG 27702 / LMG 3730 / NBRC 12168 / NCIMB 10025 / NRRL B-2784 / 534)</name>
    <dbReference type="NCBI Taxonomy" id="196627"/>
    <lineage>
        <taxon>Bacteria</taxon>
        <taxon>Bacillati</taxon>
        <taxon>Actinomycetota</taxon>
        <taxon>Actinomycetes</taxon>
        <taxon>Mycobacteriales</taxon>
        <taxon>Corynebacteriaceae</taxon>
        <taxon>Corynebacterium</taxon>
    </lineage>
</organism>
<accession>Q6M806</accession>
<dbReference type="Proteomes" id="UP000000582">
    <property type="component" value="Chromosome"/>
</dbReference>
<dbReference type="HOGENOM" id="CLU_3198653_0_0_11"/>
<dbReference type="BioCyc" id="CORYNE:G18NG-9913-MONOMER"/>
<dbReference type="AlphaFoldDB" id="Q8NTF1"/>
<dbReference type="KEGG" id="cgb:cg0427"/>
<dbReference type="eggNOG" id="COG3464">
    <property type="taxonomic scope" value="Bacteria"/>
</dbReference>